<protein>
    <submittedName>
        <fullName evidence="2">Uncharacterized protein</fullName>
    </submittedName>
</protein>
<feature type="coiled-coil region" evidence="1">
    <location>
        <begin position="206"/>
        <end position="244"/>
    </location>
</feature>
<dbReference type="PANTHER" id="PTHR48441:SF1">
    <property type="entry name" value="NT-3"/>
    <property type="match status" value="1"/>
</dbReference>
<accession>A0A438J6I3</accession>
<gene>
    <name evidence="2" type="ORF">CK203_023468</name>
</gene>
<dbReference type="PANTHER" id="PTHR48441">
    <property type="match status" value="1"/>
</dbReference>
<dbReference type="Proteomes" id="UP000288805">
    <property type="component" value="Unassembled WGS sequence"/>
</dbReference>
<evidence type="ECO:0000256" key="1">
    <source>
        <dbReference type="SAM" id="Coils"/>
    </source>
</evidence>
<proteinExistence type="predicted"/>
<dbReference type="AlphaFoldDB" id="A0A438J6I3"/>
<evidence type="ECO:0000313" key="3">
    <source>
        <dbReference type="Proteomes" id="UP000288805"/>
    </source>
</evidence>
<keyword evidence="1" id="KW-0175">Coiled coil</keyword>
<name>A0A438J6I3_VITVI</name>
<evidence type="ECO:0000313" key="2">
    <source>
        <dbReference type="EMBL" id="RVX04572.1"/>
    </source>
</evidence>
<dbReference type="EMBL" id="QGNW01000060">
    <property type="protein sequence ID" value="RVX04572.1"/>
    <property type="molecule type" value="Genomic_DNA"/>
</dbReference>
<sequence>MILHSAAYKPTLRNPKAGKKMSKHFAQMQAIQEQVSLNLSWSSFLQCMVWFDGHMKRNFLMKEIKSSVGNMVPLKQSSDLMLLMALGEETLNERNQIHCQRYGALELPFRVNVNQGTSWANIITLCYCSKWYDRLESFNNIFRCADSLLAFTKVNSAKAIEKDLKVLKTKLSEEGVLDKSFEAKLLERQRKDELRKQLEKERNFKCEEAAKELNNVKLAVESKRRELEARQRKVEAEAAEVDATTLKINSVKESGAAKQQKLATR</sequence>
<comment type="caution">
    <text evidence="2">The sequence shown here is derived from an EMBL/GenBank/DDBJ whole genome shotgun (WGS) entry which is preliminary data.</text>
</comment>
<organism evidence="2 3">
    <name type="scientific">Vitis vinifera</name>
    <name type="common">Grape</name>
    <dbReference type="NCBI Taxonomy" id="29760"/>
    <lineage>
        <taxon>Eukaryota</taxon>
        <taxon>Viridiplantae</taxon>
        <taxon>Streptophyta</taxon>
        <taxon>Embryophyta</taxon>
        <taxon>Tracheophyta</taxon>
        <taxon>Spermatophyta</taxon>
        <taxon>Magnoliopsida</taxon>
        <taxon>eudicotyledons</taxon>
        <taxon>Gunneridae</taxon>
        <taxon>Pentapetalae</taxon>
        <taxon>rosids</taxon>
        <taxon>Vitales</taxon>
        <taxon>Vitaceae</taxon>
        <taxon>Viteae</taxon>
        <taxon>Vitis</taxon>
    </lineage>
</organism>
<reference evidence="2 3" key="1">
    <citation type="journal article" date="2018" name="PLoS Genet.">
        <title>Population sequencing reveals clonal diversity and ancestral inbreeding in the grapevine cultivar Chardonnay.</title>
        <authorList>
            <person name="Roach M.J."/>
            <person name="Johnson D.L."/>
            <person name="Bohlmann J."/>
            <person name="van Vuuren H.J."/>
            <person name="Jones S.J."/>
            <person name="Pretorius I.S."/>
            <person name="Schmidt S.A."/>
            <person name="Borneman A.R."/>
        </authorList>
    </citation>
    <scope>NUCLEOTIDE SEQUENCE [LARGE SCALE GENOMIC DNA]</scope>
    <source>
        <strain evidence="3">cv. Chardonnay</strain>
        <tissue evidence="2">Leaf</tissue>
    </source>
</reference>